<reference evidence="2 3" key="1">
    <citation type="submission" date="2019-06" db="EMBL/GenBank/DDBJ databases">
        <title>Lysobacter alkalisoli sp. nov. isolated from saline soil.</title>
        <authorList>
            <person name="Sun J.-Q."/>
            <person name="Xu L."/>
        </authorList>
    </citation>
    <scope>NUCLEOTIDE SEQUENCE [LARGE SCALE GENOMIC DNA]</scope>
    <source>
        <strain evidence="2 3">JCM 31130</strain>
    </source>
</reference>
<dbReference type="RefSeq" id="WP_141518404.1">
    <property type="nucleotide sequence ID" value="NZ_VICE01000084.1"/>
</dbReference>
<dbReference type="GO" id="GO:0003723">
    <property type="term" value="F:RNA binding"/>
    <property type="evidence" value="ECO:0007669"/>
    <property type="project" value="UniProtKB-KW"/>
</dbReference>
<dbReference type="PROSITE" id="PS50889">
    <property type="entry name" value="S4"/>
    <property type="match status" value="1"/>
</dbReference>
<dbReference type="Gene3D" id="3.10.290.10">
    <property type="entry name" value="RNA-binding S4 domain"/>
    <property type="match status" value="1"/>
</dbReference>
<dbReference type="Pfam" id="PF13275">
    <property type="entry name" value="S4_2"/>
    <property type="match status" value="1"/>
</dbReference>
<evidence type="ECO:0000256" key="1">
    <source>
        <dbReference type="PROSITE-ProRule" id="PRU00182"/>
    </source>
</evidence>
<dbReference type="OrthoDB" id="9802835at2"/>
<evidence type="ECO:0000313" key="2">
    <source>
        <dbReference type="EMBL" id="TQD45148.1"/>
    </source>
</evidence>
<proteinExistence type="predicted"/>
<protein>
    <submittedName>
        <fullName evidence="2">RNA-binding S4 domain-containing protein</fullName>
    </submittedName>
</protein>
<sequence length="76" mass="8158">MQRIRFELEPDRDHVELNQLLKLAGLCDSGGMGKAIVASGAVSVDGQVELRKTCKIRPGQRVALDDVEIEVIAAGA</sequence>
<comment type="caution">
    <text evidence="2">The sequence shown here is derived from an EMBL/GenBank/DDBJ whole genome shotgun (WGS) entry which is preliminary data.</text>
</comment>
<organism evidence="2 3">
    <name type="scientific">Marilutibacter aestuarii</name>
    <dbReference type="NCBI Taxonomy" id="1706195"/>
    <lineage>
        <taxon>Bacteria</taxon>
        <taxon>Pseudomonadati</taxon>
        <taxon>Pseudomonadota</taxon>
        <taxon>Gammaproteobacteria</taxon>
        <taxon>Lysobacterales</taxon>
        <taxon>Lysobacteraceae</taxon>
        <taxon>Marilutibacter</taxon>
    </lineage>
</organism>
<gene>
    <name evidence="2" type="ORF">FKV25_08705</name>
</gene>
<name>A0A508ABB7_9GAMM</name>
<dbReference type="SUPFAM" id="SSF55174">
    <property type="entry name" value="Alpha-L RNA-binding motif"/>
    <property type="match status" value="1"/>
</dbReference>
<dbReference type="Proteomes" id="UP000318212">
    <property type="component" value="Unassembled WGS sequence"/>
</dbReference>
<keyword evidence="3" id="KW-1185">Reference proteome</keyword>
<keyword evidence="1" id="KW-0694">RNA-binding</keyword>
<dbReference type="InterPro" id="IPR036986">
    <property type="entry name" value="S4_RNA-bd_sf"/>
</dbReference>
<dbReference type="AlphaFoldDB" id="A0A508ABB7"/>
<dbReference type="EMBL" id="VICE01000084">
    <property type="protein sequence ID" value="TQD45148.1"/>
    <property type="molecule type" value="Genomic_DNA"/>
</dbReference>
<evidence type="ECO:0000313" key="3">
    <source>
        <dbReference type="Proteomes" id="UP000318212"/>
    </source>
</evidence>
<accession>A0A508ABB7</accession>
<dbReference type="CDD" id="cd00165">
    <property type="entry name" value="S4"/>
    <property type="match status" value="1"/>
</dbReference>